<dbReference type="Gene3D" id="3.40.30.10">
    <property type="entry name" value="Glutaredoxin"/>
    <property type="match status" value="1"/>
</dbReference>
<evidence type="ECO:0000259" key="3">
    <source>
        <dbReference type="PROSITE" id="PS50405"/>
    </source>
</evidence>
<evidence type="ECO:0008006" key="6">
    <source>
        <dbReference type="Google" id="ProtNLM"/>
    </source>
</evidence>
<dbReference type="InterPro" id="IPR036282">
    <property type="entry name" value="Glutathione-S-Trfase_C_sf"/>
</dbReference>
<dbReference type="PROSITE" id="PS50405">
    <property type="entry name" value="GST_CTER"/>
    <property type="match status" value="1"/>
</dbReference>
<reference evidence="4 5" key="1">
    <citation type="journal article" date="2020" name="Microbiol. Resour. Announc.">
        <title>Draft Genome Sequence of a Cladosporium Species Isolated from the Mesophotic Ascidian Didemnum maculosum.</title>
        <authorList>
            <person name="Gioti A."/>
            <person name="Siaperas R."/>
            <person name="Nikolaivits E."/>
            <person name="Le Goff G."/>
            <person name="Ouazzani J."/>
            <person name="Kotoulas G."/>
            <person name="Topakas E."/>
        </authorList>
    </citation>
    <scope>NUCLEOTIDE SEQUENCE [LARGE SCALE GENOMIC DNA]</scope>
    <source>
        <strain evidence="4 5">TM138-S3</strain>
    </source>
</reference>
<dbReference type="SUPFAM" id="SSF47616">
    <property type="entry name" value="GST C-terminal domain-like"/>
    <property type="match status" value="1"/>
</dbReference>
<evidence type="ECO:0000313" key="4">
    <source>
        <dbReference type="EMBL" id="KAL1586255.1"/>
    </source>
</evidence>
<dbReference type="PANTHER" id="PTHR43968">
    <property type="match status" value="1"/>
</dbReference>
<sequence>MAAHTNGAAHATVNPGPTPPKITLYTNHKCPYAHRAHIALTELNLPYSEVIIDLNTPRPQWYLDLNPRGLVPTIAYSVPGVLDDEIITESAVVAQFLADAFPGPFLPASKESPTSALQRARINFFADTWSTKVGSNLFPLFLASGEEAKAEIAAKTVAAVEKEIEPLLKNAAPFFNGSQELTLAEALIAPFLVRLIDASEDGELAPKSLAKQLDALPNFSKWAKAVRSRPSVLGIYDAKEVLEGTKARLAKMAEKK</sequence>
<dbReference type="SFLD" id="SFLDS00019">
    <property type="entry name" value="Glutathione_Transferase_(cytos"/>
    <property type="match status" value="1"/>
</dbReference>
<dbReference type="Proteomes" id="UP000803884">
    <property type="component" value="Unassembled WGS sequence"/>
</dbReference>
<dbReference type="PROSITE" id="PS50404">
    <property type="entry name" value="GST_NTER"/>
    <property type="match status" value="1"/>
</dbReference>
<dbReference type="InterPro" id="IPR010987">
    <property type="entry name" value="Glutathione-S-Trfase_C-like"/>
</dbReference>
<protein>
    <recommendedName>
        <fullName evidence="6">Glutathione S-transferase</fullName>
    </recommendedName>
</protein>
<gene>
    <name evidence="4" type="ORF">WHR41_05485</name>
</gene>
<dbReference type="CDD" id="cd00299">
    <property type="entry name" value="GST_C_family"/>
    <property type="match status" value="1"/>
</dbReference>
<dbReference type="EMBL" id="JAAQHG020000015">
    <property type="protein sequence ID" value="KAL1586255.1"/>
    <property type="molecule type" value="Genomic_DNA"/>
</dbReference>
<dbReference type="Pfam" id="PF13409">
    <property type="entry name" value="GST_N_2"/>
    <property type="match status" value="1"/>
</dbReference>
<dbReference type="CDD" id="cd00570">
    <property type="entry name" value="GST_N_family"/>
    <property type="match status" value="1"/>
</dbReference>
<name>A0AB34KSC4_9PEZI</name>
<dbReference type="InterPro" id="IPR036249">
    <property type="entry name" value="Thioredoxin-like_sf"/>
</dbReference>
<evidence type="ECO:0000259" key="2">
    <source>
        <dbReference type="PROSITE" id="PS50404"/>
    </source>
</evidence>
<dbReference type="GO" id="GO:0005737">
    <property type="term" value="C:cytoplasm"/>
    <property type="evidence" value="ECO:0007669"/>
    <property type="project" value="TreeGrafter"/>
</dbReference>
<dbReference type="InterPro" id="IPR040079">
    <property type="entry name" value="Glutathione_S-Trfase"/>
</dbReference>
<feature type="domain" description="GST N-terminal" evidence="2">
    <location>
        <begin position="20"/>
        <end position="105"/>
    </location>
</feature>
<accession>A0AB34KSC4</accession>
<evidence type="ECO:0000313" key="5">
    <source>
        <dbReference type="Proteomes" id="UP000803884"/>
    </source>
</evidence>
<dbReference type="SFLD" id="SFLDG00358">
    <property type="entry name" value="Main_(cytGST)"/>
    <property type="match status" value="1"/>
</dbReference>
<evidence type="ECO:0000256" key="1">
    <source>
        <dbReference type="SAM" id="MobiDB-lite"/>
    </source>
</evidence>
<comment type="caution">
    <text evidence="4">The sequence shown here is derived from an EMBL/GenBank/DDBJ whole genome shotgun (WGS) entry which is preliminary data.</text>
</comment>
<dbReference type="PANTHER" id="PTHR43968:SF8">
    <property type="entry name" value="S-TRANSFERASE, PUTATIVE (AFU_ORTHOLOGUE AFUA_2G00590)-RELATED"/>
    <property type="match status" value="1"/>
</dbReference>
<dbReference type="AlphaFoldDB" id="A0AB34KSC4"/>
<proteinExistence type="predicted"/>
<feature type="domain" description="GST C-terminal" evidence="3">
    <location>
        <begin position="115"/>
        <end position="256"/>
    </location>
</feature>
<keyword evidence="5" id="KW-1185">Reference proteome</keyword>
<dbReference type="RefSeq" id="XP_069229360.1">
    <property type="nucleotide sequence ID" value="XM_069374090.1"/>
</dbReference>
<organism evidence="4 5">
    <name type="scientific">Cladosporium halotolerans</name>
    <dbReference type="NCBI Taxonomy" id="1052096"/>
    <lineage>
        <taxon>Eukaryota</taxon>
        <taxon>Fungi</taxon>
        <taxon>Dikarya</taxon>
        <taxon>Ascomycota</taxon>
        <taxon>Pezizomycotina</taxon>
        <taxon>Dothideomycetes</taxon>
        <taxon>Dothideomycetidae</taxon>
        <taxon>Cladosporiales</taxon>
        <taxon>Cladosporiaceae</taxon>
        <taxon>Cladosporium</taxon>
    </lineage>
</organism>
<dbReference type="InterPro" id="IPR050983">
    <property type="entry name" value="GST_Omega/HSP26"/>
</dbReference>
<dbReference type="GeneID" id="96006928"/>
<dbReference type="Gene3D" id="1.20.1050.10">
    <property type="match status" value="1"/>
</dbReference>
<dbReference type="SUPFAM" id="SSF52833">
    <property type="entry name" value="Thioredoxin-like"/>
    <property type="match status" value="1"/>
</dbReference>
<dbReference type="InterPro" id="IPR004045">
    <property type="entry name" value="Glutathione_S-Trfase_N"/>
</dbReference>
<feature type="region of interest" description="Disordered" evidence="1">
    <location>
        <begin position="1"/>
        <end position="20"/>
    </location>
</feature>